<comment type="catalytic activity">
    <reaction evidence="6">
        <text>a 2'-deoxycytidine in DNA + S-adenosyl-L-methionine = a 5-methyl-2'-deoxycytidine in DNA + S-adenosyl-L-homocysteine + H(+)</text>
        <dbReference type="Rhea" id="RHEA:13681"/>
        <dbReference type="Rhea" id="RHEA-COMP:11369"/>
        <dbReference type="Rhea" id="RHEA-COMP:11370"/>
        <dbReference type="ChEBI" id="CHEBI:15378"/>
        <dbReference type="ChEBI" id="CHEBI:57856"/>
        <dbReference type="ChEBI" id="CHEBI:59789"/>
        <dbReference type="ChEBI" id="CHEBI:85452"/>
        <dbReference type="ChEBI" id="CHEBI:85454"/>
        <dbReference type="EC" id="2.1.1.37"/>
    </reaction>
</comment>
<keyword evidence="4 7" id="KW-0949">S-adenosyl-L-methionine</keyword>
<dbReference type="GO" id="GO:0003886">
    <property type="term" value="F:DNA (cytosine-5-)-methyltransferase activity"/>
    <property type="evidence" value="ECO:0007669"/>
    <property type="project" value="UniProtKB-EC"/>
</dbReference>
<evidence type="ECO:0000256" key="7">
    <source>
        <dbReference type="PROSITE-ProRule" id="PRU01016"/>
    </source>
</evidence>
<protein>
    <recommendedName>
        <fullName evidence="1">DNA (cytosine-5-)-methyltransferase</fullName>
        <ecNumber evidence="1">2.1.1.37</ecNumber>
    </recommendedName>
</protein>
<dbReference type="Pfam" id="PF00145">
    <property type="entry name" value="DNA_methylase"/>
    <property type="match status" value="1"/>
</dbReference>
<dbReference type="Proteomes" id="UP001248067">
    <property type="component" value="Unassembled WGS sequence"/>
</dbReference>
<dbReference type="GO" id="GO:0032259">
    <property type="term" value="P:methylation"/>
    <property type="evidence" value="ECO:0007669"/>
    <property type="project" value="UniProtKB-KW"/>
</dbReference>
<evidence type="ECO:0000313" key="10">
    <source>
        <dbReference type="Proteomes" id="UP001248067"/>
    </source>
</evidence>
<dbReference type="Gene3D" id="3.40.50.150">
    <property type="entry name" value="Vaccinia Virus protein VP39"/>
    <property type="match status" value="1"/>
</dbReference>
<evidence type="ECO:0000256" key="3">
    <source>
        <dbReference type="ARBA" id="ARBA00022679"/>
    </source>
</evidence>
<comment type="similarity">
    <text evidence="7 8">Belongs to the class I-like SAM-binding methyltransferase superfamily. C5-methyltransferase family.</text>
</comment>
<dbReference type="Gene3D" id="3.90.120.10">
    <property type="entry name" value="DNA Methylase, subunit A, domain 2"/>
    <property type="match status" value="1"/>
</dbReference>
<dbReference type="NCBIfam" id="TIGR00675">
    <property type="entry name" value="dcm"/>
    <property type="match status" value="1"/>
</dbReference>
<reference evidence="9 10" key="1">
    <citation type="submission" date="2019-06" db="EMBL/GenBank/DDBJ databases">
        <title>Evolution of Burkholderia multivorans in the lungs of Cystic Fibrosis patients.</title>
        <authorList>
            <person name="Moreira L.M."/>
        </authorList>
    </citation>
    <scope>NUCLEOTIDE SEQUENCE [LARGE SCALE GENOMIC DNA]</scope>
    <source>
        <strain evidence="9 10">VC13239</strain>
    </source>
</reference>
<keyword evidence="2 7" id="KW-0489">Methyltransferase</keyword>
<proteinExistence type="inferred from homology"/>
<dbReference type="EC" id="2.1.1.37" evidence="1"/>
<keyword evidence="10" id="KW-1185">Reference proteome</keyword>
<feature type="active site" evidence="7">
    <location>
        <position position="130"/>
    </location>
</feature>
<dbReference type="InterPro" id="IPR029063">
    <property type="entry name" value="SAM-dependent_MTases_sf"/>
</dbReference>
<dbReference type="PANTHER" id="PTHR10629">
    <property type="entry name" value="CYTOSINE-SPECIFIC METHYLTRANSFERASE"/>
    <property type="match status" value="1"/>
</dbReference>
<organism evidence="9 10">
    <name type="scientific">Burkholderia pseudomultivorans</name>
    <dbReference type="NCBI Taxonomy" id="1207504"/>
    <lineage>
        <taxon>Bacteria</taxon>
        <taxon>Pseudomonadati</taxon>
        <taxon>Pseudomonadota</taxon>
        <taxon>Betaproteobacteria</taxon>
        <taxon>Burkholderiales</taxon>
        <taxon>Burkholderiaceae</taxon>
        <taxon>Burkholderia</taxon>
        <taxon>Burkholderia cepacia complex</taxon>
    </lineage>
</organism>
<comment type="caution">
    <text evidence="9">The sequence shown here is derived from an EMBL/GenBank/DDBJ whole genome shotgun (WGS) entry which is preliminary data.</text>
</comment>
<evidence type="ECO:0000256" key="8">
    <source>
        <dbReference type="RuleBase" id="RU000416"/>
    </source>
</evidence>
<sequence length="522" mass="58783">MSVPVIDLFAGPGGLGEGFSAVSDTKGRRIFDIRVSIEKDAVAHRTLTLRAMFRALSEHGVPDAYYDYVRGDIDRATLMNDPTVASVMKSVNQEAHCLELGGAPESQIDDLIRDGINGNSEWVLIGGPPCQAYSLAGRSRRKNVDPSFEQDPKHFLYREYLRIIRDFQPAVFVMENVKGMLSSTHDGQRIFERILGDLSEPAPGVHYDIRSFTTASRPEGLRPADFLIRAEDFGVPQMRHRVILLGIRSDHASRNHELLARIPENVTVRSVLADLPALRSKLSRQPDSHEAWLKILNSAPNTLSGWRCEARDHIEHWMEEAIRLARHINRTGGQFLESDVPFFPGLPTELATWYRDDRLGGVCQHETRSHMASDLHRYLFASSFARQQRYSPKLDTFPPKLLPAHGNVGDENIPFDDRFRVQIADSPSTTIVSHIAKDGHYYIHPDPSQCRSLTVREAARLQTFPDNYFFEGNRTQQYHQVGNAVPPFLAKQLGESVARFLKIPVYVDNQIRPSEGSVVTGS</sequence>
<dbReference type="PANTHER" id="PTHR10629:SF52">
    <property type="entry name" value="DNA (CYTOSINE-5)-METHYLTRANSFERASE 1"/>
    <property type="match status" value="1"/>
</dbReference>
<accession>A0ABU2EAA1</accession>
<dbReference type="SUPFAM" id="SSF53335">
    <property type="entry name" value="S-adenosyl-L-methionine-dependent methyltransferases"/>
    <property type="match status" value="1"/>
</dbReference>
<dbReference type="PROSITE" id="PS51679">
    <property type="entry name" value="SAM_MT_C5"/>
    <property type="match status" value="1"/>
</dbReference>
<evidence type="ECO:0000256" key="6">
    <source>
        <dbReference type="ARBA" id="ARBA00047422"/>
    </source>
</evidence>
<keyword evidence="5" id="KW-0680">Restriction system</keyword>
<gene>
    <name evidence="9" type="primary">banIM</name>
    <name evidence="9" type="ORF">FEQ00_05259</name>
</gene>
<keyword evidence="3 7" id="KW-0808">Transferase</keyword>
<dbReference type="InterPro" id="IPR001525">
    <property type="entry name" value="C5_MeTfrase"/>
</dbReference>
<name>A0ABU2EAA1_9BURK</name>
<evidence type="ECO:0000313" key="9">
    <source>
        <dbReference type="EMBL" id="MDR8756819.1"/>
    </source>
</evidence>
<dbReference type="RefSeq" id="WP_175897117.1">
    <property type="nucleotide sequence ID" value="NZ_CADFDQ010000031.1"/>
</dbReference>
<dbReference type="EMBL" id="VJSY01000048">
    <property type="protein sequence ID" value="MDR8756819.1"/>
    <property type="molecule type" value="Genomic_DNA"/>
</dbReference>
<evidence type="ECO:0000256" key="4">
    <source>
        <dbReference type="ARBA" id="ARBA00022691"/>
    </source>
</evidence>
<dbReference type="PRINTS" id="PR00105">
    <property type="entry name" value="C5METTRFRASE"/>
</dbReference>
<dbReference type="InterPro" id="IPR050390">
    <property type="entry name" value="C5-Methyltransferase"/>
</dbReference>
<evidence type="ECO:0000256" key="2">
    <source>
        <dbReference type="ARBA" id="ARBA00022603"/>
    </source>
</evidence>
<evidence type="ECO:0000256" key="5">
    <source>
        <dbReference type="ARBA" id="ARBA00022747"/>
    </source>
</evidence>
<evidence type="ECO:0000256" key="1">
    <source>
        <dbReference type="ARBA" id="ARBA00011975"/>
    </source>
</evidence>